<dbReference type="EMBL" id="NVCU01000126">
    <property type="protein sequence ID" value="PFT90972.1"/>
    <property type="molecule type" value="Genomic_DNA"/>
</dbReference>
<sequence length="106" mass="11650">MANSVSAQGFVNLNPTDRTVFSEPYNLDDYSYFGWEVSNEKDSRYPVQYEVIKDGKVLKSGIIPKGNSINGGLPKWGKGAYLLVLKCNKGYTKGCSATGTINITME</sequence>
<evidence type="ECO:0000313" key="1">
    <source>
        <dbReference type="EMBL" id="PFT90972.1"/>
    </source>
</evidence>
<dbReference type="Proteomes" id="UP000225910">
    <property type="component" value="Unassembled WGS sequence"/>
</dbReference>
<proteinExistence type="predicted"/>
<name>A0A9X7G1L2_BACTU</name>
<evidence type="ECO:0000313" key="2">
    <source>
        <dbReference type="Proteomes" id="UP000225910"/>
    </source>
</evidence>
<gene>
    <name evidence="1" type="ORF">COK81_15850</name>
</gene>
<dbReference type="AlphaFoldDB" id="A0A9X7G1L2"/>
<organism evidence="1 2">
    <name type="scientific">Bacillus thuringiensis</name>
    <dbReference type="NCBI Taxonomy" id="1428"/>
    <lineage>
        <taxon>Bacteria</taxon>
        <taxon>Bacillati</taxon>
        <taxon>Bacillota</taxon>
        <taxon>Bacilli</taxon>
        <taxon>Bacillales</taxon>
        <taxon>Bacillaceae</taxon>
        <taxon>Bacillus</taxon>
        <taxon>Bacillus cereus group</taxon>
    </lineage>
</organism>
<reference evidence="1 2" key="1">
    <citation type="submission" date="2017-09" db="EMBL/GenBank/DDBJ databases">
        <title>Large-scale bioinformatics analysis of Bacillus genomes uncovers conserved roles of natural products in bacterial physiology.</title>
        <authorList>
            <consortium name="Agbiome Team Llc"/>
            <person name="Bleich R.M."/>
            <person name="Grubbs K.J."/>
            <person name="Santa Maria K.C."/>
            <person name="Allen S.E."/>
            <person name="Farag S."/>
            <person name="Shank E.A."/>
            <person name="Bowers A."/>
        </authorList>
    </citation>
    <scope>NUCLEOTIDE SEQUENCE [LARGE SCALE GENOMIC DNA]</scope>
    <source>
        <strain evidence="1 2">AFS064137</strain>
    </source>
</reference>
<dbReference type="RefSeq" id="WP_098679092.1">
    <property type="nucleotide sequence ID" value="NZ_NVCU01000126.1"/>
</dbReference>
<comment type="caution">
    <text evidence="1">The sequence shown here is derived from an EMBL/GenBank/DDBJ whole genome shotgun (WGS) entry which is preliminary data.</text>
</comment>
<accession>A0A9X7G1L2</accession>
<protein>
    <submittedName>
        <fullName evidence="1">Uncharacterized protein</fullName>
    </submittedName>
</protein>